<keyword evidence="5" id="KW-1185">Reference proteome</keyword>
<dbReference type="PIRSF" id="PIRSF037118">
    <property type="entry name" value="Tellurite_resistance_TerA"/>
    <property type="match status" value="1"/>
</dbReference>
<dbReference type="InterPro" id="IPR003325">
    <property type="entry name" value="TerD"/>
</dbReference>
<feature type="compositionally biased region" description="Pro residues" evidence="2">
    <location>
        <begin position="177"/>
        <end position="191"/>
    </location>
</feature>
<comment type="caution">
    <text evidence="4">The sequence shown here is derived from an EMBL/GenBank/DDBJ whole genome shotgun (WGS) entry which is preliminary data.</text>
</comment>
<dbReference type="InterPro" id="IPR051324">
    <property type="entry name" value="Stress/Tellurium_Resist"/>
</dbReference>
<dbReference type="GO" id="GO:0046690">
    <property type="term" value="P:response to tellurium ion"/>
    <property type="evidence" value="ECO:0007669"/>
    <property type="project" value="UniProtKB-KW"/>
</dbReference>
<keyword evidence="1" id="KW-0778">Tellurium resistance</keyword>
<reference evidence="4 5" key="2">
    <citation type="submission" date="2020-02" db="EMBL/GenBank/DDBJ databases">
        <title>Genome sequences of Thiorhodococcus mannitoliphagus and Thiorhodococcus minor, purple sulfur photosynthetic bacteria in the gammaproteobacterial family, Chromatiaceae.</title>
        <authorList>
            <person name="Aviles F.A."/>
            <person name="Meyer T.E."/>
            <person name="Kyndt J.A."/>
        </authorList>
    </citation>
    <scope>NUCLEOTIDE SEQUENCE [LARGE SCALE GENOMIC DNA]</scope>
    <source>
        <strain evidence="4 5">DSM 18266</strain>
    </source>
</reference>
<organism evidence="4 5">
    <name type="scientific">Thiorhodococcus mannitoliphagus</name>
    <dbReference type="NCBI Taxonomy" id="329406"/>
    <lineage>
        <taxon>Bacteria</taxon>
        <taxon>Pseudomonadati</taxon>
        <taxon>Pseudomonadota</taxon>
        <taxon>Gammaproteobacteria</taxon>
        <taxon>Chromatiales</taxon>
        <taxon>Chromatiaceae</taxon>
        <taxon>Thiorhodococcus</taxon>
    </lineage>
</organism>
<evidence type="ECO:0000256" key="1">
    <source>
        <dbReference type="ARBA" id="ARBA00022686"/>
    </source>
</evidence>
<gene>
    <name evidence="4" type="ORF">G3480_12060</name>
</gene>
<name>A0A6P1DRY6_9GAMM</name>
<evidence type="ECO:0000256" key="2">
    <source>
        <dbReference type="SAM" id="MobiDB-lite"/>
    </source>
</evidence>
<proteinExistence type="predicted"/>
<dbReference type="Gene3D" id="2.60.60.30">
    <property type="entry name" value="sav2460 like domains"/>
    <property type="match status" value="2"/>
</dbReference>
<dbReference type="RefSeq" id="WP_164654142.1">
    <property type="nucleotide sequence ID" value="NZ_JAAIJR010000043.1"/>
</dbReference>
<evidence type="ECO:0000313" key="4">
    <source>
        <dbReference type="EMBL" id="NEX21037.1"/>
    </source>
</evidence>
<evidence type="ECO:0000259" key="3">
    <source>
        <dbReference type="Pfam" id="PF02342"/>
    </source>
</evidence>
<dbReference type="InterPro" id="IPR017115">
    <property type="entry name" value="Tellurite_resistance_TerA"/>
</dbReference>
<sequence>MDLTRGQRAKIADLVPGGQQFTLGVTAEAPGLVIDFACFGLDAQGKLADERYMTFFNQPTTPCGGVRLETPPGDTAGFAIDLSKLPATIERLTVTAALENAGTMSQIQRGHVRFLGPGGEVGRFAFTGADFASERALMLLEIYRKDGIWRTCALGQGFNGGLDALVKHFGGTVAEPTPAPSAPEPPKPQAPPVNLSKITLEKKGNTVSLKKQGNQDHGEILINLNWDMRAAPVKRGFFGGTRSGGIDLDVGCLFELKDGTKSVVQALGNSFGNFWGPPYIMLDADDRTGTRTEGENLRINGKHWDEIRRVLVFAFIYEGTPNWAETNAVISLKMPGQPEIEVRLDSGDNRHPMCAIALLENDGGAVRVTKLVDYYRAHPDVDKAYHWGLQWVRGSK</sequence>
<dbReference type="CDD" id="cd06974">
    <property type="entry name" value="TerD_like"/>
    <property type="match status" value="1"/>
</dbReference>
<feature type="region of interest" description="Disordered" evidence="2">
    <location>
        <begin position="173"/>
        <end position="193"/>
    </location>
</feature>
<protein>
    <submittedName>
        <fullName evidence="4">Tellurium resistance protein</fullName>
    </submittedName>
</protein>
<dbReference type="AlphaFoldDB" id="A0A6P1DRY6"/>
<dbReference type="Pfam" id="PF02342">
    <property type="entry name" value="TerD"/>
    <property type="match status" value="1"/>
</dbReference>
<evidence type="ECO:0000313" key="5">
    <source>
        <dbReference type="Proteomes" id="UP000471640"/>
    </source>
</evidence>
<dbReference type="Proteomes" id="UP000471640">
    <property type="component" value="Unassembled WGS sequence"/>
</dbReference>
<dbReference type="PANTHER" id="PTHR32097">
    <property type="entry name" value="CAMP-BINDING PROTEIN 1-RELATED"/>
    <property type="match status" value="1"/>
</dbReference>
<feature type="domain" description="TerD" evidence="3">
    <location>
        <begin position="2"/>
        <end position="169"/>
    </location>
</feature>
<accession>A0A6P1DRY6</accession>
<dbReference type="EMBL" id="JAAIJR010000043">
    <property type="protein sequence ID" value="NEX21037.1"/>
    <property type="molecule type" value="Genomic_DNA"/>
</dbReference>
<reference evidence="5" key="1">
    <citation type="journal article" date="2020" name="Microbiol. Resour. Announc.">
        <title>Draft Genome Sequences of Thiorhodococcus mannitoliphagus and Thiorhodococcus minor, Purple Sulfur Photosynthetic Bacteria in the Gammaproteobacterial Family Chromatiaceae.</title>
        <authorList>
            <person name="Aviles F.A."/>
            <person name="Meyer T.E."/>
            <person name="Kyndt J.A."/>
        </authorList>
    </citation>
    <scope>NUCLEOTIDE SEQUENCE [LARGE SCALE GENOMIC DNA]</scope>
    <source>
        <strain evidence="5">DSM 18266</strain>
    </source>
</reference>
<dbReference type="PANTHER" id="PTHR32097:SF3">
    <property type="entry name" value="TELLURITE RESISTANCE PROTEIN"/>
    <property type="match status" value="1"/>
</dbReference>